<sequence>MFSYNELIVGGGNMSDYNVIHLIRVILSLAGVLHFINFLSGGIVAIGQWMVPPMFSLAACFIIGFLVFKLSKISIE</sequence>
<evidence type="ECO:0000256" key="1">
    <source>
        <dbReference type="SAM" id="Phobius"/>
    </source>
</evidence>
<keyword evidence="1" id="KW-0812">Transmembrane</keyword>
<feature type="transmembrane region" description="Helical" evidence="1">
    <location>
        <begin position="49"/>
        <end position="68"/>
    </location>
</feature>
<feature type="transmembrane region" description="Helical" evidence="1">
    <location>
        <begin position="21"/>
        <end position="43"/>
    </location>
</feature>
<dbReference type="EMBL" id="UINC01044590">
    <property type="protein sequence ID" value="SVB50246.1"/>
    <property type="molecule type" value="Genomic_DNA"/>
</dbReference>
<reference evidence="2" key="1">
    <citation type="submission" date="2018-05" db="EMBL/GenBank/DDBJ databases">
        <authorList>
            <person name="Lanie J.A."/>
            <person name="Ng W.-L."/>
            <person name="Kazmierczak K.M."/>
            <person name="Andrzejewski T.M."/>
            <person name="Davidsen T.M."/>
            <person name="Wayne K.J."/>
            <person name="Tettelin H."/>
            <person name="Glass J.I."/>
            <person name="Rusch D."/>
            <person name="Podicherti R."/>
            <person name="Tsui H.-C.T."/>
            <person name="Winkler M.E."/>
        </authorList>
    </citation>
    <scope>NUCLEOTIDE SEQUENCE</scope>
</reference>
<keyword evidence="1" id="KW-0472">Membrane</keyword>
<organism evidence="2">
    <name type="scientific">marine metagenome</name>
    <dbReference type="NCBI Taxonomy" id="408172"/>
    <lineage>
        <taxon>unclassified sequences</taxon>
        <taxon>metagenomes</taxon>
        <taxon>ecological metagenomes</taxon>
    </lineage>
</organism>
<accession>A0A382EHI2</accession>
<proteinExistence type="predicted"/>
<keyword evidence="1" id="KW-1133">Transmembrane helix</keyword>
<name>A0A382EHI2_9ZZZZ</name>
<protein>
    <submittedName>
        <fullName evidence="2">Uncharacterized protein</fullName>
    </submittedName>
</protein>
<gene>
    <name evidence="2" type="ORF">METZ01_LOCUS203100</name>
</gene>
<evidence type="ECO:0000313" key="2">
    <source>
        <dbReference type="EMBL" id="SVB50246.1"/>
    </source>
</evidence>
<dbReference type="AlphaFoldDB" id="A0A382EHI2"/>